<evidence type="ECO:0000313" key="4">
    <source>
        <dbReference type="Proteomes" id="UP000823388"/>
    </source>
</evidence>
<evidence type="ECO:0000259" key="2">
    <source>
        <dbReference type="SMART" id="SM00256"/>
    </source>
</evidence>
<organism evidence="3 4">
    <name type="scientific">Panicum virgatum</name>
    <name type="common">Blackwell switchgrass</name>
    <dbReference type="NCBI Taxonomy" id="38727"/>
    <lineage>
        <taxon>Eukaryota</taxon>
        <taxon>Viridiplantae</taxon>
        <taxon>Streptophyta</taxon>
        <taxon>Embryophyta</taxon>
        <taxon>Tracheophyta</taxon>
        <taxon>Spermatophyta</taxon>
        <taxon>Magnoliopsida</taxon>
        <taxon>Liliopsida</taxon>
        <taxon>Poales</taxon>
        <taxon>Poaceae</taxon>
        <taxon>PACMAD clade</taxon>
        <taxon>Panicoideae</taxon>
        <taxon>Panicodae</taxon>
        <taxon>Paniceae</taxon>
        <taxon>Panicinae</taxon>
        <taxon>Panicum</taxon>
        <taxon>Panicum sect. Hiantes</taxon>
    </lineage>
</organism>
<dbReference type="Pfam" id="PF12937">
    <property type="entry name" value="F-box-like"/>
    <property type="match status" value="1"/>
</dbReference>
<gene>
    <name evidence="3" type="ORF">PVAP13_9KG248800</name>
</gene>
<dbReference type="SMART" id="SM00256">
    <property type="entry name" value="FBOX"/>
    <property type="match status" value="1"/>
</dbReference>
<reference evidence="3" key="1">
    <citation type="submission" date="2020-05" db="EMBL/GenBank/DDBJ databases">
        <title>WGS assembly of Panicum virgatum.</title>
        <authorList>
            <person name="Lovell J.T."/>
            <person name="Jenkins J."/>
            <person name="Shu S."/>
            <person name="Juenger T.E."/>
            <person name="Schmutz J."/>
        </authorList>
    </citation>
    <scope>NUCLEOTIDE SEQUENCE</scope>
    <source>
        <strain evidence="3">AP13</strain>
    </source>
</reference>
<feature type="compositionally biased region" description="Basic residues" evidence="1">
    <location>
        <begin position="1"/>
        <end position="11"/>
    </location>
</feature>
<evidence type="ECO:0000313" key="3">
    <source>
        <dbReference type="EMBL" id="KAG2549869.1"/>
    </source>
</evidence>
<feature type="domain" description="F-box" evidence="2">
    <location>
        <begin position="25"/>
        <end position="66"/>
    </location>
</feature>
<evidence type="ECO:0000256" key="1">
    <source>
        <dbReference type="SAM" id="MobiDB-lite"/>
    </source>
</evidence>
<comment type="caution">
    <text evidence="3">The sequence shown here is derived from an EMBL/GenBank/DDBJ whole genome shotgun (WGS) entry which is preliminary data.</text>
</comment>
<dbReference type="InterPro" id="IPR036047">
    <property type="entry name" value="F-box-like_dom_sf"/>
</dbReference>
<proteinExistence type="predicted"/>
<dbReference type="Proteomes" id="UP000823388">
    <property type="component" value="Chromosome 9K"/>
</dbReference>
<feature type="region of interest" description="Disordered" evidence="1">
    <location>
        <begin position="1"/>
        <end position="21"/>
    </location>
</feature>
<dbReference type="AlphaFoldDB" id="A0A8T0NNL0"/>
<dbReference type="PANTHER" id="PTHR36140:SF1">
    <property type="entry name" value="F-BOX DOMAIN CONTAINING PROTEIN, EXPRESSED"/>
    <property type="match status" value="1"/>
</dbReference>
<dbReference type="CDD" id="cd09917">
    <property type="entry name" value="F-box_SF"/>
    <property type="match status" value="1"/>
</dbReference>
<dbReference type="PANTHER" id="PTHR36140">
    <property type="entry name" value="F-BOX DOMAIN-CONTAINING PROTEIN-RELATED"/>
    <property type="match status" value="1"/>
</dbReference>
<dbReference type="SUPFAM" id="SSF81383">
    <property type="entry name" value="F-box domain"/>
    <property type="match status" value="1"/>
</dbReference>
<sequence length="461" mass="50602">MLLRTGKRLKRAPGGGHDDDDGLPLGDEMLLHIFAGFLDTDDLVRCAATCRRWRRLVSSEASFICRSDQDRFVAVGFFHQEEEYGVHAVPRFVPLASHFPRASAPDALFADEPFSSSRLVTSRKGRLVLDLCRASRLRLAVCDPMAGDVTVLPALAGREKPGRYACALLTADDDDDLAHSTHLSSSASSFRLVIVYARRDFTACRTYSSDTGSWGPEGKVSGARVSGRSLAQKHAAAVVRGAVFWRVNDAVLGLRPDTLEATLEPLPLPEDWAARRDRRGQGLLAVWPDGRLCVVEAGAMRGDDCWVSRWNHGVTVQILFREHGGSDDDDAAVPGDQWVASLRASLQLRAPKGCYGDLTRVCLRGLCEKSGVVFLAAGFEDSRREALYALDTEKMEARLLRGIPDDVGSACRLTSSSCASFFHGYEMDRVSYMMTAVGKIQHGKGKMNVDAEDIYDDLYII</sequence>
<keyword evidence="4" id="KW-1185">Reference proteome</keyword>
<accession>A0A8T0NNL0</accession>
<protein>
    <recommendedName>
        <fullName evidence="2">F-box domain-containing protein</fullName>
    </recommendedName>
</protein>
<dbReference type="Gene3D" id="1.20.1280.50">
    <property type="match status" value="1"/>
</dbReference>
<name>A0A8T0NNL0_PANVG</name>
<dbReference type="EMBL" id="CM029053">
    <property type="protein sequence ID" value="KAG2549869.1"/>
    <property type="molecule type" value="Genomic_DNA"/>
</dbReference>
<dbReference type="InterPro" id="IPR001810">
    <property type="entry name" value="F-box_dom"/>
</dbReference>